<dbReference type="PRINTS" id="PR01988">
    <property type="entry name" value="EXPORTERBACE"/>
</dbReference>
<evidence type="ECO:0000256" key="2">
    <source>
        <dbReference type="ARBA" id="ARBA00022448"/>
    </source>
</evidence>
<organism evidence="9 10">
    <name type="scientific">Sporosarcina psychrophila</name>
    <name type="common">Bacillus psychrophilus</name>
    <dbReference type="NCBI Taxonomy" id="1476"/>
    <lineage>
        <taxon>Bacteria</taxon>
        <taxon>Bacillati</taxon>
        <taxon>Bacillota</taxon>
        <taxon>Bacilli</taxon>
        <taxon>Bacillales</taxon>
        <taxon>Caryophanaceae</taxon>
        <taxon>Sporosarcina</taxon>
    </lineage>
</organism>
<dbReference type="EMBL" id="JBEPME010000001">
    <property type="protein sequence ID" value="MET3655029.1"/>
    <property type="molecule type" value="Genomic_DNA"/>
</dbReference>
<dbReference type="InterPro" id="IPR036259">
    <property type="entry name" value="MFS_trans_sf"/>
</dbReference>
<dbReference type="InterPro" id="IPR011701">
    <property type="entry name" value="MFS"/>
</dbReference>
<dbReference type="CDD" id="cd06173">
    <property type="entry name" value="MFS_MefA_like"/>
    <property type="match status" value="1"/>
</dbReference>
<dbReference type="Proteomes" id="UP001549104">
    <property type="component" value="Unassembled WGS sequence"/>
</dbReference>
<feature type="transmembrane region" description="Helical" evidence="7">
    <location>
        <begin position="375"/>
        <end position="396"/>
    </location>
</feature>
<feature type="transmembrane region" description="Helical" evidence="7">
    <location>
        <begin position="287"/>
        <end position="304"/>
    </location>
</feature>
<evidence type="ECO:0000313" key="10">
    <source>
        <dbReference type="Proteomes" id="UP001549104"/>
    </source>
</evidence>
<sequence length="412" mass="45188">MRLGNVVESWKYPLMLLAGIGISNVGAWIYLIALNLIILEKTGSPLAVAVLYILKPLATLCTNFWSGSVIDRLNKRNLMVTLNLVSAVFIATLSFLSSLWSIYLVVFLINIARSIFDPTSMTYITKLIPPKDRKRFNSLRSLIDSGGFLIGPAIAGLLFIIGTPIFAIYMNAIALLLSGLVTMMMPNLEKHIQFNSTNEKISFEVVKQDWTVVLNFSRRYAYIMFIYFLFGCVMVMATAIDSLEVAFAKEVLSLSDSEYSFLVSIAGAGIVMGAIINTMIATKSSTSLLIGLGSLFVSIGYIVYAFSTIFFMAAIGFFILSFSLAFANTGFHTFYQNNIPVDVMGRVGSIYGLIEAVLIILATTIAGVAAQLISIQYVVILGTFVMLVISITLFLFNIRPSKAKLYSTASVD</sequence>
<feature type="transmembrane region" description="Helical" evidence="7">
    <location>
        <begin position="85"/>
        <end position="111"/>
    </location>
</feature>
<evidence type="ECO:0000256" key="5">
    <source>
        <dbReference type="ARBA" id="ARBA00022989"/>
    </source>
</evidence>
<dbReference type="SUPFAM" id="SSF103473">
    <property type="entry name" value="MFS general substrate transporter"/>
    <property type="match status" value="1"/>
</dbReference>
<dbReference type="Gene3D" id="1.20.1250.20">
    <property type="entry name" value="MFS general substrate transporter like domains"/>
    <property type="match status" value="1"/>
</dbReference>
<evidence type="ECO:0000256" key="7">
    <source>
        <dbReference type="SAM" id="Phobius"/>
    </source>
</evidence>
<dbReference type="InterPro" id="IPR020846">
    <property type="entry name" value="MFS_dom"/>
</dbReference>
<accession>A0ABV2K1T1</accession>
<feature type="transmembrane region" description="Helical" evidence="7">
    <location>
        <begin position="260"/>
        <end position="280"/>
    </location>
</feature>
<feature type="domain" description="Major facilitator superfamily (MFS) profile" evidence="8">
    <location>
        <begin position="1"/>
        <end position="402"/>
    </location>
</feature>
<protein>
    <submittedName>
        <fullName evidence="9">MFS family permease</fullName>
    </submittedName>
</protein>
<proteinExistence type="predicted"/>
<keyword evidence="2" id="KW-0813">Transport</keyword>
<evidence type="ECO:0000259" key="8">
    <source>
        <dbReference type="PROSITE" id="PS50850"/>
    </source>
</evidence>
<feature type="transmembrane region" description="Helical" evidence="7">
    <location>
        <begin position="12"/>
        <end position="39"/>
    </location>
</feature>
<comment type="caution">
    <text evidence="9">The sequence shown here is derived from an EMBL/GenBank/DDBJ whole genome shotgun (WGS) entry which is preliminary data.</text>
</comment>
<dbReference type="RefSeq" id="WP_354311895.1">
    <property type="nucleotide sequence ID" value="NZ_JBEPME010000001.1"/>
</dbReference>
<keyword evidence="4 7" id="KW-0812">Transmembrane</keyword>
<dbReference type="PANTHER" id="PTHR43266:SF2">
    <property type="entry name" value="MAJOR FACILITATOR SUPERFAMILY (MFS) PROFILE DOMAIN-CONTAINING PROTEIN"/>
    <property type="match status" value="1"/>
</dbReference>
<evidence type="ECO:0000256" key="4">
    <source>
        <dbReference type="ARBA" id="ARBA00022692"/>
    </source>
</evidence>
<feature type="transmembrane region" description="Helical" evidence="7">
    <location>
        <begin position="220"/>
        <end position="240"/>
    </location>
</feature>
<name>A0ABV2K1T1_SPOPS</name>
<dbReference type="Pfam" id="PF07690">
    <property type="entry name" value="MFS_1"/>
    <property type="match status" value="1"/>
</dbReference>
<evidence type="ECO:0000256" key="3">
    <source>
        <dbReference type="ARBA" id="ARBA00022475"/>
    </source>
</evidence>
<comment type="subcellular location">
    <subcellularLocation>
        <location evidence="1">Cell membrane</location>
        <topology evidence="1">Multi-pass membrane protein</topology>
    </subcellularLocation>
</comment>
<evidence type="ECO:0000313" key="9">
    <source>
        <dbReference type="EMBL" id="MET3655029.1"/>
    </source>
</evidence>
<keyword evidence="5 7" id="KW-1133">Transmembrane helix</keyword>
<dbReference type="PANTHER" id="PTHR43266">
    <property type="entry name" value="MACROLIDE-EFFLUX PROTEIN"/>
    <property type="match status" value="1"/>
</dbReference>
<reference evidence="9 10" key="1">
    <citation type="submission" date="2024-06" db="EMBL/GenBank/DDBJ databases">
        <title>Sorghum-associated microbial communities from plants grown in Nebraska, USA.</title>
        <authorList>
            <person name="Schachtman D."/>
        </authorList>
    </citation>
    <scope>NUCLEOTIDE SEQUENCE [LARGE SCALE GENOMIC DNA]</scope>
    <source>
        <strain evidence="9 10">1288</strain>
    </source>
</reference>
<gene>
    <name evidence="9" type="ORF">ABIC55_000113</name>
</gene>
<evidence type="ECO:0000256" key="6">
    <source>
        <dbReference type="ARBA" id="ARBA00023136"/>
    </source>
</evidence>
<feature type="transmembrane region" description="Helical" evidence="7">
    <location>
        <begin position="347"/>
        <end position="369"/>
    </location>
</feature>
<keyword evidence="6 7" id="KW-0472">Membrane</keyword>
<keyword evidence="10" id="KW-1185">Reference proteome</keyword>
<feature type="transmembrane region" description="Helical" evidence="7">
    <location>
        <begin position="46"/>
        <end position="65"/>
    </location>
</feature>
<keyword evidence="3" id="KW-1003">Cell membrane</keyword>
<dbReference type="PROSITE" id="PS50850">
    <property type="entry name" value="MFS"/>
    <property type="match status" value="1"/>
</dbReference>
<dbReference type="InterPro" id="IPR022324">
    <property type="entry name" value="Bacilysin_exporter_BacE_put"/>
</dbReference>
<feature type="transmembrane region" description="Helical" evidence="7">
    <location>
        <begin position="310"/>
        <end position="335"/>
    </location>
</feature>
<evidence type="ECO:0000256" key="1">
    <source>
        <dbReference type="ARBA" id="ARBA00004651"/>
    </source>
</evidence>